<name>A0A1H2F7X2_9PSED</name>
<sequence>MSWTIDQAGKQDGRVAIVTGANIGLGLNTALQLAGKGCRVVLACRNLDKAAAAKAEILQQLPKAKVECLQLDLGSLKSVRAFAEKFSAKHKRLDLLINNAGIMMPPYSLSEDGFESQLAANYLGHFALTGLLLPLLEQTPGSRVVSLSSLAHNWSGMRFDDLQFSKGYNKRKAYGQSKFACLMFAYELNRRLQKTGSKTLSVAAHPGVSATNLAQHFPRILSAFMPVFGQSAADGALPTLYAALGEDIQGGDYCGPKNLQQMRGAPVKVGSNRASRDEAAAKKLWTVSEELTGVSFLS</sequence>
<evidence type="ECO:0000256" key="1">
    <source>
        <dbReference type="ARBA" id="ARBA00023002"/>
    </source>
</evidence>
<dbReference type="PRINTS" id="PR00081">
    <property type="entry name" value="GDHRDH"/>
</dbReference>
<keyword evidence="1" id="KW-0560">Oxidoreductase</keyword>
<accession>A0A1H2F7X2</accession>
<dbReference type="EMBL" id="LT629785">
    <property type="protein sequence ID" value="SDU03385.1"/>
    <property type="molecule type" value="Genomic_DNA"/>
</dbReference>
<dbReference type="InterPro" id="IPR036291">
    <property type="entry name" value="NAD(P)-bd_dom_sf"/>
</dbReference>
<dbReference type="OrthoDB" id="109589at2"/>
<dbReference type="RefSeq" id="WP_090193715.1">
    <property type="nucleotide sequence ID" value="NZ_LT629785.1"/>
</dbReference>
<proteinExistence type="inferred from homology"/>
<comment type="similarity">
    <text evidence="2">Belongs to the short-chain dehydrogenases/reductases (SDR) family.</text>
</comment>
<dbReference type="Proteomes" id="UP000243232">
    <property type="component" value="Chromosome I"/>
</dbReference>
<dbReference type="PANTHER" id="PTHR43157">
    <property type="entry name" value="PHOSPHATIDYLINOSITOL-GLYCAN BIOSYNTHESIS CLASS F PROTEIN-RELATED"/>
    <property type="match status" value="1"/>
</dbReference>
<evidence type="ECO:0000256" key="2">
    <source>
        <dbReference type="RuleBase" id="RU000363"/>
    </source>
</evidence>
<keyword evidence="4" id="KW-1185">Reference proteome</keyword>
<dbReference type="PRINTS" id="PR00080">
    <property type="entry name" value="SDRFAMILY"/>
</dbReference>
<dbReference type="AlphaFoldDB" id="A0A1H2F7X2"/>
<protein>
    <submittedName>
        <fullName evidence="3">NAD(P)-dependent dehydrogenase, short-chain alcohol dehydrogenase family</fullName>
    </submittedName>
</protein>
<dbReference type="PANTHER" id="PTHR43157:SF31">
    <property type="entry name" value="PHOSPHATIDYLINOSITOL-GLYCAN BIOSYNTHESIS CLASS F PROTEIN"/>
    <property type="match status" value="1"/>
</dbReference>
<reference evidence="4" key="1">
    <citation type="submission" date="2016-10" db="EMBL/GenBank/DDBJ databases">
        <authorList>
            <person name="Varghese N."/>
            <person name="Submissions S."/>
        </authorList>
    </citation>
    <scope>NUCLEOTIDE SEQUENCE [LARGE SCALE GENOMIC DNA]</scope>
    <source>
        <strain evidence="4">DSM 17875</strain>
    </source>
</reference>
<evidence type="ECO:0000313" key="4">
    <source>
        <dbReference type="Proteomes" id="UP000243232"/>
    </source>
</evidence>
<dbReference type="STRING" id="364197.SAMN05216296_1388"/>
<dbReference type="Gene3D" id="3.40.50.720">
    <property type="entry name" value="NAD(P)-binding Rossmann-like Domain"/>
    <property type="match status" value="1"/>
</dbReference>
<dbReference type="InterPro" id="IPR002347">
    <property type="entry name" value="SDR_fam"/>
</dbReference>
<dbReference type="CDD" id="cd05327">
    <property type="entry name" value="retinol-DH_like_SDR_c_like"/>
    <property type="match status" value="1"/>
</dbReference>
<dbReference type="Pfam" id="PF00106">
    <property type="entry name" value="adh_short"/>
    <property type="match status" value="1"/>
</dbReference>
<evidence type="ECO:0000313" key="3">
    <source>
        <dbReference type="EMBL" id="SDU03385.1"/>
    </source>
</evidence>
<dbReference type="NCBIfam" id="NF004846">
    <property type="entry name" value="PRK06197.1"/>
    <property type="match status" value="1"/>
</dbReference>
<organism evidence="3 4">
    <name type="scientific">Pseudomonas pohangensis</name>
    <dbReference type="NCBI Taxonomy" id="364197"/>
    <lineage>
        <taxon>Bacteria</taxon>
        <taxon>Pseudomonadati</taxon>
        <taxon>Pseudomonadota</taxon>
        <taxon>Gammaproteobacteria</taxon>
        <taxon>Pseudomonadales</taxon>
        <taxon>Pseudomonadaceae</taxon>
        <taxon>Pseudomonas</taxon>
    </lineage>
</organism>
<dbReference type="SUPFAM" id="SSF51735">
    <property type="entry name" value="NAD(P)-binding Rossmann-fold domains"/>
    <property type="match status" value="1"/>
</dbReference>
<gene>
    <name evidence="3" type="ORF">SAMN05216296_1388</name>
</gene>
<dbReference type="GO" id="GO:0016491">
    <property type="term" value="F:oxidoreductase activity"/>
    <property type="evidence" value="ECO:0007669"/>
    <property type="project" value="UniProtKB-KW"/>
</dbReference>